<name>A0A0M3R942_9BACI</name>
<reference evidence="2" key="1">
    <citation type="submission" date="2015-08" db="EMBL/GenBank/DDBJ databases">
        <title>Genome sequencing project for genomic taxonomy and phylogenomics of Bacillus-like bacteria.</title>
        <authorList>
            <person name="Liu B."/>
            <person name="Wang J."/>
            <person name="Zhu Y."/>
            <person name="Liu G."/>
            <person name="Chen Q."/>
            <person name="Chen Z."/>
            <person name="Lan J."/>
            <person name="Che J."/>
            <person name="Ge C."/>
            <person name="Shi H."/>
            <person name="Pan Z."/>
            <person name="Liu X."/>
        </authorList>
    </citation>
    <scope>NUCLEOTIDE SEQUENCE [LARGE SCALE GENOMIC DNA]</scope>
    <source>
        <strain evidence="2">FJAT-4402</strain>
    </source>
</reference>
<gene>
    <name evidence="1" type="ORF">AM592_03630</name>
</gene>
<dbReference type="PATRIC" id="fig|1441095.3.peg.790"/>
<dbReference type="Proteomes" id="UP000067625">
    <property type="component" value="Chromosome"/>
</dbReference>
<dbReference type="EMBL" id="CP012600">
    <property type="protein sequence ID" value="ALC80782.1"/>
    <property type="molecule type" value="Genomic_DNA"/>
</dbReference>
<evidence type="ECO:0000313" key="1">
    <source>
        <dbReference type="EMBL" id="ALC80782.1"/>
    </source>
</evidence>
<keyword evidence="2" id="KW-1185">Reference proteome</keyword>
<reference evidence="1 2" key="2">
    <citation type="journal article" date="2016" name="Int. J. Syst. Evol. Microbiol.">
        <title>Bacillus gobiensis sp. nov., isolated from a soil sample.</title>
        <authorList>
            <person name="Liu B."/>
            <person name="Liu G.H."/>
            <person name="Cetin S."/>
            <person name="Schumann P."/>
            <person name="Pan Z.Z."/>
            <person name="Chen Q.Q."/>
        </authorList>
    </citation>
    <scope>NUCLEOTIDE SEQUENCE [LARGE SCALE GENOMIC DNA]</scope>
    <source>
        <strain evidence="1 2">FJAT-4402</strain>
    </source>
</reference>
<protein>
    <submittedName>
        <fullName evidence="1">Uncharacterized protein</fullName>
    </submittedName>
</protein>
<proteinExistence type="predicted"/>
<accession>A0A0M3R942</accession>
<dbReference type="AlphaFoldDB" id="A0A0M3R942"/>
<sequence>MLRLGSFYFTVSCKYPKMLPFLPDNFPVSAVLKYNITNYSNIKVGVPFIAKEFGVTKNSRKNARTFFDEKLNKKKFDEMFQDFMPPKKTPPYSAETRAILLKLYLQLKRKVWIVMIKQRVYQEYVNEKLVSY</sequence>
<evidence type="ECO:0000313" key="2">
    <source>
        <dbReference type="Proteomes" id="UP000067625"/>
    </source>
</evidence>
<organism evidence="1 2">
    <name type="scientific">Bacillus gobiensis</name>
    <dbReference type="NCBI Taxonomy" id="1441095"/>
    <lineage>
        <taxon>Bacteria</taxon>
        <taxon>Bacillati</taxon>
        <taxon>Bacillota</taxon>
        <taxon>Bacilli</taxon>
        <taxon>Bacillales</taxon>
        <taxon>Bacillaceae</taxon>
        <taxon>Bacillus</taxon>
    </lineage>
</organism>